<evidence type="ECO:0000259" key="3">
    <source>
        <dbReference type="Pfam" id="PF03703"/>
    </source>
</evidence>
<keyword evidence="5" id="KW-1185">Reference proteome</keyword>
<dbReference type="PANTHER" id="PTHR34473:SF2">
    <property type="entry name" value="UPF0699 TRANSMEMBRANE PROTEIN YDBT"/>
    <property type="match status" value="1"/>
</dbReference>
<evidence type="ECO:0000313" key="5">
    <source>
        <dbReference type="Proteomes" id="UP000273119"/>
    </source>
</evidence>
<name>A0A496PFA1_9MICC</name>
<feature type="region of interest" description="Disordered" evidence="1">
    <location>
        <begin position="510"/>
        <end position="535"/>
    </location>
</feature>
<comment type="caution">
    <text evidence="4">The sequence shown here is derived from an EMBL/GenBank/DDBJ whole genome shotgun (WGS) entry which is preliminary data.</text>
</comment>
<gene>
    <name evidence="4" type="ORF">DWQ67_13455</name>
</gene>
<dbReference type="InterPro" id="IPR014529">
    <property type="entry name" value="UCP026631"/>
</dbReference>
<dbReference type="EMBL" id="QQXL01000011">
    <property type="protein sequence ID" value="RKW69379.1"/>
    <property type="molecule type" value="Genomic_DNA"/>
</dbReference>
<reference evidence="4 5" key="1">
    <citation type="submission" date="2018-07" db="EMBL/GenBank/DDBJ databases">
        <title>Arthrobacter sp. nov., isolated from raw cow's milk with high bacterial count.</title>
        <authorList>
            <person name="Hahne J."/>
            <person name="Isele D."/>
            <person name="Lipski A."/>
        </authorList>
    </citation>
    <scope>NUCLEOTIDE SEQUENCE [LARGE SCALE GENOMIC DNA]</scope>
    <source>
        <strain evidence="4 5">JZ R-183</strain>
    </source>
</reference>
<organism evidence="4 5">
    <name type="scientific">Galactobacter caseinivorans</name>
    <dbReference type="NCBI Taxonomy" id="2676123"/>
    <lineage>
        <taxon>Bacteria</taxon>
        <taxon>Bacillati</taxon>
        <taxon>Actinomycetota</taxon>
        <taxon>Actinomycetes</taxon>
        <taxon>Micrococcales</taxon>
        <taxon>Micrococcaceae</taxon>
        <taxon>Galactobacter</taxon>
    </lineage>
</organism>
<dbReference type="Pfam" id="PF03703">
    <property type="entry name" value="bPH_2"/>
    <property type="match status" value="2"/>
</dbReference>
<keyword evidence="2" id="KW-0812">Transmembrane</keyword>
<dbReference type="PANTHER" id="PTHR34473">
    <property type="entry name" value="UPF0699 TRANSMEMBRANE PROTEIN YDBS"/>
    <property type="match status" value="1"/>
</dbReference>
<feature type="transmembrane region" description="Helical" evidence="2">
    <location>
        <begin position="275"/>
        <end position="292"/>
    </location>
</feature>
<feature type="domain" description="YdbS-like PH" evidence="3">
    <location>
        <begin position="430"/>
        <end position="499"/>
    </location>
</feature>
<feature type="region of interest" description="Disordered" evidence="1">
    <location>
        <begin position="1"/>
        <end position="21"/>
    </location>
</feature>
<feature type="transmembrane region" description="Helical" evidence="2">
    <location>
        <begin position="39"/>
        <end position="58"/>
    </location>
</feature>
<dbReference type="RefSeq" id="WP_121486132.1">
    <property type="nucleotide sequence ID" value="NZ_QQXL01000011.1"/>
</dbReference>
<evidence type="ECO:0000313" key="4">
    <source>
        <dbReference type="EMBL" id="RKW69379.1"/>
    </source>
</evidence>
<dbReference type="Proteomes" id="UP000273119">
    <property type="component" value="Unassembled WGS sequence"/>
</dbReference>
<sequence length="535" mass="56707">MSATPGASGPDPAKSQASDPAVVDDAGFPWQRVHPATPYLRGWLAIVVIVFASGRQWFDGLFTGDGLSDISGALPWIVGGTVLALIIIVALFYVSWRFTKYRITDTQVQLRTGVISRKESDARLDRVQAVDIGRPLLPRLFGLSELRFEVADGGSSAFRLQFLAAGQAEVLRADILRRAAGAKAATEAGAAGGTGTAGAHQRLTERASGWAQRAVADLSGEDVYGKLPGGTADERELVRVPPGRILGATALRILPWAFLMAVAVIAVAIWAESGVVLGVVIPGGIAVVGGFWSELNAGYGFRASWSTDGLRLKHGLTDTQHRTVPPGRVQAIMIQRPLTWRLFGWVRVEANVAGYGNSEEGKDESRSVVLPVGTFQEAIAILATLLPDPGVDDAMGTLTRGLDGSGGDEFVTTPRGARWLAPLAGGRQGFLATRTVLLIRTGRLSRTLSLVPHARTQGVLASQGWLARLAGVAAVELATTAGPVPTSIPHVDAAVASELVTSQVRRTAESARREDRNHWLAQDGGQVARPQEEQS</sequence>
<feature type="transmembrane region" description="Helical" evidence="2">
    <location>
        <begin position="245"/>
        <end position="269"/>
    </location>
</feature>
<dbReference type="PIRSF" id="PIRSF026631">
    <property type="entry name" value="UCP026631"/>
    <property type="match status" value="1"/>
</dbReference>
<evidence type="ECO:0000256" key="1">
    <source>
        <dbReference type="SAM" id="MobiDB-lite"/>
    </source>
</evidence>
<feature type="domain" description="YdbS-like PH" evidence="3">
    <location>
        <begin position="96"/>
        <end position="173"/>
    </location>
</feature>
<keyword evidence="2" id="KW-1133">Transmembrane helix</keyword>
<proteinExistence type="predicted"/>
<dbReference type="AlphaFoldDB" id="A0A496PFA1"/>
<feature type="transmembrane region" description="Helical" evidence="2">
    <location>
        <begin position="73"/>
        <end position="94"/>
    </location>
</feature>
<evidence type="ECO:0000256" key="2">
    <source>
        <dbReference type="SAM" id="Phobius"/>
    </source>
</evidence>
<keyword evidence="2" id="KW-0472">Membrane</keyword>
<dbReference type="InterPro" id="IPR005182">
    <property type="entry name" value="YdbS-like_PH"/>
</dbReference>
<accession>A0A496PFA1</accession>
<protein>
    <recommendedName>
        <fullName evidence="3">YdbS-like PH domain-containing protein</fullName>
    </recommendedName>
</protein>